<dbReference type="AlphaFoldDB" id="A0AAZ3R5X9"/>
<dbReference type="GO" id="GO:0000922">
    <property type="term" value="C:spindle pole"/>
    <property type="evidence" value="ECO:0007669"/>
    <property type="project" value="UniProtKB-SubCell"/>
</dbReference>
<dbReference type="GO" id="GO:0005813">
    <property type="term" value="C:centrosome"/>
    <property type="evidence" value="ECO:0007669"/>
    <property type="project" value="UniProtKB-SubCell"/>
</dbReference>
<accession>A0AAZ3R5X9</accession>
<dbReference type="PROSITE" id="PS50021">
    <property type="entry name" value="CH"/>
    <property type="match status" value="1"/>
</dbReference>
<reference evidence="16" key="1">
    <citation type="journal article" date="2018" name="PLoS ONE">
        <title>Chinook salmon (Oncorhynchus tshawytscha) genome and transcriptome.</title>
        <authorList>
            <person name="Christensen K.A."/>
            <person name="Leong J.S."/>
            <person name="Sakhrani D."/>
            <person name="Biagi C.A."/>
            <person name="Minkley D.R."/>
            <person name="Withler R.E."/>
            <person name="Rondeau E.B."/>
            <person name="Koop B.F."/>
            <person name="Devlin R.H."/>
        </authorList>
    </citation>
    <scope>NUCLEOTIDE SEQUENCE [LARGE SCALE GENOMIC DNA]</scope>
</reference>
<feature type="domain" description="Calponin-homology (CH)" evidence="13">
    <location>
        <begin position="81"/>
        <end position="183"/>
    </location>
</feature>
<keyword evidence="5" id="KW-0963">Cytoplasm</keyword>
<dbReference type="InterPro" id="IPR027328">
    <property type="entry name" value="MAPRE"/>
</dbReference>
<organism evidence="15 16">
    <name type="scientific">Oncorhynchus tshawytscha</name>
    <name type="common">Chinook salmon</name>
    <name type="synonym">Salmo tshawytscha</name>
    <dbReference type="NCBI Taxonomy" id="74940"/>
    <lineage>
        <taxon>Eukaryota</taxon>
        <taxon>Metazoa</taxon>
        <taxon>Chordata</taxon>
        <taxon>Craniata</taxon>
        <taxon>Vertebrata</taxon>
        <taxon>Euteleostomi</taxon>
        <taxon>Actinopterygii</taxon>
        <taxon>Neopterygii</taxon>
        <taxon>Teleostei</taxon>
        <taxon>Protacanthopterygii</taxon>
        <taxon>Salmoniformes</taxon>
        <taxon>Salmonidae</taxon>
        <taxon>Salmoninae</taxon>
        <taxon>Oncorhynchus</taxon>
    </lineage>
</organism>
<dbReference type="PANTHER" id="PTHR10623">
    <property type="entry name" value="MICROTUBULE-ASSOCIATED PROTEIN RP/EB FAMILY MEMBER"/>
    <property type="match status" value="1"/>
</dbReference>
<evidence type="ECO:0000256" key="5">
    <source>
        <dbReference type="ARBA" id="ARBA00022490"/>
    </source>
</evidence>
<dbReference type="GO" id="GO:0051010">
    <property type="term" value="F:microtubule plus-end binding"/>
    <property type="evidence" value="ECO:0007669"/>
    <property type="project" value="UniProtKB-ARBA"/>
</dbReference>
<evidence type="ECO:0000256" key="7">
    <source>
        <dbReference type="ARBA" id="ARBA00022701"/>
    </source>
</evidence>
<dbReference type="RefSeq" id="XP_042157081.1">
    <property type="nucleotide sequence ID" value="XM_042301147.1"/>
</dbReference>
<evidence type="ECO:0000313" key="15">
    <source>
        <dbReference type="Ensembl" id="ENSOTSP00005135810.1"/>
    </source>
</evidence>
<dbReference type="FunFam" id="1.10.418.10:FF:000007">
    <property type="entry name" value="Microtubule-associated protein, RP/EB family, member 2"/>
    <property type="match status" value="1"/>
</dbReference>
<evidence type="ECO:0000256" key="8">
    <source>
        <dbReference type="ARBA" id="ARBA00022776"/>
    </source>
</evidence>
<dbReference type="RefSeq" id="XP_042157083.1">
    <property type="nucleotide sequence ID" value="XM_042301149.1"/>
</dbReference>
<dbReference type="Ensembl" id="ENSOTST00005159447.1">
    <property type="protein sequence ID" value="ENSOTSP00005135810.1"/>
    <property type="gene ID" value="ENSOTSG00005070995.1"/>
</dbReference>
<evidence type="ECO:0000256" key="6">
    <source>
        <dbReference type="ARBA" id="ARBA00022618"/>
    </source>
</evidence>
<dbReference type="RefSeq" id="XP_042157082.1">
    <property type="nucleotide sequence ID" value="XM_042301148.1"/>
</dbReference>
<feature type="region of interest" description="Disordered" evidence="12">
    <location>
        <begin position="194"/>
        <end position="217"/>
    </location>
</feature>
<dbReference type="CTD" id="431717"/>
<feature type="domain" description="EB1 C-terminal" evidence="14">
    <location>
        <begin position="238"/>
        <end position="308"/>
    </location>
</feature>
<dbReference type="FunFam" id="1.20.5.1430:FF:000001">
    <property type="entry name" value="microtubule-associated protein RP/EB family member 1"/>
    <property type="match status" value="1"/>
</dbReference>
<gene>
    <name evidence="15" type="primary">mapre3b</name>
</gene>
<dbReference type="InterPro" id="IPR004953">
    <property type="entry name" value="EB1_C"/>
</dbReference>
<keyword evidence="6" id="KW-0132">Cell division</keyword>
<evidence type="ECO:0000256" key="4">
    <source>
        <dbReference type="ARBA" id="ARBA00019567"/>
    </source>
</evidence>
<dbReference type="GeneID" id="112239911"/>
<dbReference type="GO" id="GO:0051301">
    <property type="term" value="P:cell division"/>
    <property type="evidence" value="ECO:0007669"/>
    <property type="project" value="UniProtKB-KW"/>
</dbReference>
<evidence type="ECO:0000256" key="10">
    <source>
        <dbReference type="ARBA" id="ARBA00023306"/>
    </source>
</evidence>
<dbReference type="KEGG" id="otw:112239911"/>
<evidence type="ECO:0000256" key="9">
    <source>
        <dbReference type="ARBA" id="ARBA00023212"/>
    </source>
</evidence>
<reference evidence="15" key="3">
    <citation type="submission" date="2025-09" db="UniProtKB">
        <authorList>
            <consortium name="Ensembl"/>
        </authorList>
    </citation>
    <scope>IDENTIFICATION</scope>
</reference>
<dbReference type="GO" id="GO:0005874">
    <property type="term" value="C:microtubule"/>
    <property type="evidence" value="ECO:0007669"/>
    <property type="project" value="UniProtKB-KW"/>
</dbReference>
<keyword evidence="8" id="KW-0498">Mitosis</keyword>
<evidence type="ECO:0000256" key="2">
    <source>
        <dbReference type="ARBA" id="ARBA00004647"/>
    </source>
</evidence>
<protein>
    <recommendedName>
        <fullName evidence="4">Microtubule-associated protein RP/EB family member 1</fullName>
    </recommendedName>
</protein>
<sequence>MASRGSEVMQLRYDAGENLPLWDALGGRLSCGWSVGAAARCYEQAVATQWYRPDRLRTARFFKTRALMAVNVFSISSALENLSRHEMLSWVNDSLRLTYTKVEQLCSGAAYCQFMDMLFPGCVLLKKVKFSAMLEHEFIKNFKVLQASFKRMGVDKIIPVERLVKGRFQDNFEFIQWFKKFFDANYDGKEYDPVATRQGQEGAPSPNPGPQRTSPMATKTFHAPLRQIQSAPMRRATPTRAPDAEILELNQQMLDLKLTVDGLEKERDFYFSKLRDIELICRENETNTSPTLSKIMDILYATEEALYRFVAAADEEAPRGTFLRSLPGSALQDPASSSYPLQPPRHVRLTLYTESVWLVLAGC</sequence>
<dbReference type="GeneTree" id="ENSGT00490000043329"/>
<evidence type="ECO:0000256" key="11">
    <source>
        <dbReference type="PROSITE-ProRule" id="PRU00576"/>
    </source>
</evidence>
<evidence type="ECO:0000256" key="12">
    <source>
        <dbReference type="SAM" id="MobiDB-lite"/>
    </source>
</evidence>
<keyword evidence="9" id="KW-0206">Cytoskeleton</keyword>
<evidence type="ECO:0000313" key="16">
    <source>
        <dbReference type="Proteomes" id="UP000694402"/>
    </source>
</evidence>
<dbReference type="InterPro" id="IPR001715">
    <property type="entry name" value="CH_dom"/>
</dbReference>
<proteinExistence type="inferred from homology"/>
<dbReference type="PROSITE" id="PS51230">
    <property type="entry name" value="EB1_C"/>
    <property type="match status" value="1"/>
</dbReference>
<name>A0AAZ3R5X9_ONCTS</name>
<comment type="subcellular location">
    <subcellularLocation>
        <location evidence="1">Cytoplasm</location>
        <location evidence="1">Cytoskeleton</location>
        <location evidence="1">Microtubule organizing center</location>
        <location evidence="1">Centrosome</location>
    </subcellularLocation>
    <subcellularLocation>
        <location evidence="2">Cytoplasm</location>
        <location evidence="2">Cytoskeleton</location>
        <location evidence="2">Spindle pole</location>
    </subcellularLocation>
</comment>
<dbReference type="Pfam" id="PF03271">
    <property type="entry name" value="EB1"/>
    <property type="match status" value="1"/>
</dbReference>
<dbReference type="Pfam" id="PF00307">
    <property type="entry name" value="CH"/>
    <property type="match status" value="1"/>
</dbReference>
<reference evidence="15" key="2">
    <citation type="submission" date="2025-08" db="UniProtKB">
        <authorList>
            <consortium name="Ensembl"/>
        </authorList>
    </citation>
    <scope>IDENTIFICATION</scope>
</reference>
<comment type="similarity">
    <text evidence="3">Belongs to the MAPRE family.</text>
</comment>
<evidence type="ECO:0000259" key="14">
    <source>
        <dbReference type="PROSITE" id="PS51230"/>
    </source>
</evidence>
<keyword evidence="10" id="KW-0131">Cell cycle</keyword>
<keyword evidence="7 11" id="KW-0493">Microtubule</keyword>
<dbReference type="Proteomes" id="UP000694402">
    <property type="component" value="Unassembled WGS sequence"/>
</dbReference>
<keyword evidence="16" id="KW-1185">Reference proteome</keyword>
<evidence type="ECO:0000256" key="1">
    <source>
        <dbReference type="ARBA" id="ARBA00004300"/>
    </source>
</evidence>
<evidence type="ECO:0000256" key="3">
    <source>
        <dbReference type="ARBA" id="ARBA00010729"/>
    </source>
</evidence>
<evidence type="ECO:0000259" key="13">
    <source>
        <dbReference type="PROSITE" id="PS50021"/>
    </source>
</evidence>